<dbReference type="PANTHER" id="PTHR37157">
    <property type="entry name" value="PRION-LIKE-(Q/N-RICH) DOMAIN-BEARING PROTEIN 25"/>
    <property type="match status" value="1"/>
</dbReference>
<dbReference type="AlphaFoldDB" id="A0A0G4G6T6"/>
<evidence type="ECO:0000256" key="1">
    <source>
        <dbReference type="SAM" id="SignalP"/>
    </source>
</evidence>
<evidence type="ECO:0008006" key="3">
    <source>
        <dbReference type="Google" id="ProtNLM"/>
    </source>
</evidence>
<proteinExistence type="predicted"/>
<dbReference type="VEuPathDB" id="CryptoDB:Cvel_20548"/>
<dbReference type="PANTHER" id="PTHR37157:SF2">
    <property type="entry name" value="EB DOMAIN-CONTAINING PROTEIN-RELATED"/>
    <property type="match status" value="1"/>
</dbReference>
<accession>A0A0G4G6T6</accession>
<feature type="chain" id="PRO_5005189586" description="Oocyst wall protein" evidence="1">
    <location>
        <begin position="20"/>
        <end position="538"/>
    </location>
</feature>
<name>A0A0G4G6T6_9ALVE</name>
<gene>
    <name evidence="2" type="ORF">Cvel_20548</name>
</gene>
<feature type="signal peptide" evidence="1">
    <location>
        <begin position="1"/>
        <end position="19"/>
    </location>
</feature>
<dbReference type="SUPFAM" id="SSF57184">
    <property type="entry name" value="Growth factor receptor domain"/>
    <property type="match status" value="2"/>
</dbReference>
<dbReference type="PhylomeDB" id="A0A0G4G6T6"/>
<dbReference type="EMBL" id="CDMZ01000942">
    <property type="protein sequence ID" value="CEM24386.1"/>
    <property type="molecule type" value="Genomic_DNA"/>
</dbReference>
<evidence type="ECO:0000313" key="2">
    <source>
        <dbReference type="EMBL" id="CEM24386.1"/>
    </source>
</evidence>
<keyword evidence="1" id="KW-0732">Signal</keyword>
<protein>
    <recommendedName>
        <fullName evidence="3">Oocyst wall protein</fullName>
    </recommendedName>
</protein>
<dbReference type="InterPro" id="IPR009030">
    <property type="entry name" value="Growth_fac_rcpt_cys_sf"/>
</dbReference>
<reference evidence="2" key="1">
    <citation type="submission" date="2014-11" db="EMBL/GenBank/DDBJ databases">
        <authorList>
            <person name="Otto D Thomas"/>
            <person name="Naeem Raeece"/>
        </authorList>
    </citation>
    <scope>NUCLEOTIDE SEQUENCE</scope>
</reference>
<organism evidence="2">
    <name type="scientific">Chromera velia CCMP2878</name>
    <dbReference type="NCBI Taxonomy" id="1169474"/>
    <lineage>
        <taxon>Eukaryota</taxon>
        <taxon>Sar</taxon>
        <taxon>Alveolata</taxon>
        <taxon>Colpodellida</taxon>
        <taxon>Chromeraceae</taxon>
        <taxon>Chromera</taxon>
    </lineage>
</organism>
<sequence>MRVSGALACSLCLAGVAVAKPPQKASAPSCPEGFRPSGSECVRTVTVPAVAQCPDGFWRMGGTGRSTNDVSCFRYMSKAPTLVCPENFTLSGGSCARYEQARPTFVCPSPMEPDGEECIRRREGWMECPSGFVLGDDDTVCLKSLVVPPTLQCPLGFDPDFSQGLCVQVNTAPAEVACPEGFVLEGKTCTRAVSSASQPSCNTAEGFELNTASNMCEKTAAPEIRLRSVEQDIPEETFPLRTSQTCPAGFDMQASAQAGASIMCQQILSTIPWCPENFELNPTTLKCERPVFVSPEVRTYCPTGTILSDGVCKKPMQEREGVMIEEISGCPSGFSQDPFDSSSCIQMVAPQSTCPSGFEMTAGQCVRTESASPMAECPEGFELESSSSSAANKGGQADECVQKRTVSPRAVCPPGYETGDDSCRQVETAPAEHKCPSGYEPVEGACIKRVSASRSCPKGFRSPSSSADVCMRTVAAPAQMTCGDEGLFKYSPFKRVCEASDSTVPDYTCPRGYFLEAFDSRTCAREETAPLSSGHGKK</sequence>